<dbReference type="AlphaFoldDB" id="A0A2C9UNE5"/>
<reference evidence="1" key="1">
    <citation type="submission" date="2016-02" db="EMBL/GenBank/DDBJ databases">
        <title>WGS assembly of Manihot esculenta.</title>
        <authorList>
            <person name="Bredeson J.V."/>
            <person name="Prochnik S.E."/>
            <person name="Lyons J.B."/>
            <person name="Schmutz J."/>
            <person name="Grimwood J."/>
            <person name="Vrebalov J."/>
            <person name="Bart R.S."/>
            <person name="Amuge T."/>
            <person name="Ferguson M.E."/>
            <person name="Green R."/>
            <person name="Putnam N."/>
            <person name="Stites J."/>
            <person name="Rounsley S."/>
            <person name="Rokhsar D.S."/>
        </authorList>
    </citation>
    <scope>NUCLEOTIDE SEQUENCE [LARGE SCALE GENOMIC DNA]</scope>
    <source>
        <tissue evidence="1">Leaf</tissue>
    </source>
</reference>
<organism evidence="1">
    <name type="scientific">Manihot esculenta</name>
    <name type="common">Cassava</name>
    <name type="synonym">Jatropha manihot</name>
    <dbReference type="NCBI Taxonomy" id="3983"/>
    <lineage>
        <taxon>Eukaryota</taxon>
        <taxon>Viridiplantae</taxon>
        <taxon>Streptophyta</taxon>
        <taxon>Embryophyta</taxon>
        <taxon>Tracheophyta</taxon>
        <taxon>Spermatophyta</taxon>
        <taxon>Magnoliopsida</taxon>
        <taxon>eudicotyledons</taxon>
        <taxon>Gunneridae</taxon>
        <taxon>Pentapetalae</taxon>
        <taxon>rosids</taxon>
        <taxon>fabids</taxon>
        <taxon>Malpighiales</taxon>
        <taxon>Euphorbiaceae</taxon>
        <taxon>Crotonoideae</taxon>
        <taxon>Manihoteae</taxon>
        <taxon>Manihot</taxon>
    </lineage>
</organism>
<protein>
    <submittedName>
        <fullName evidence="1">Uncharacterized protein</fullName>
    </submittedName>
</protein>
<dbReference type="EMBL" id="CM004400">
    <property type="protein sequence ID" value="OAY32120.1"/>
    <property type="molecule type" value="Genomic_DNA"/>
</dbReference>
<evidence type="ECO:0000313" key="1">
    <source>
        <dbReference type="EMBL" id="OAY32120.1"/>
    </source>
</evidence>
<name>A0A2C9UNE5_MANES</name>
<proteinExistence type="predicted"/>
<gene>
    <name evidence="1" type="ORF">MANES_14G167700</name>
</gene>
<sequence>MIESQKQNFTSLTLFATREKVRPMALLIFYNHGAAVLRLSALRRLSINLLRLR</sequence>
<accession>A0A2C9UNE5</accession>